<keyword evidence="10 11" id="KW-0784">Thiamine biosynthesis</keyword>
<feature type="binding site" evidence="11">
    <location>
        <position position="183"/>
    </location>
    <ligand>
        <name>ATP</name>
        <dbReference type="ChEBI" id="CHEBI:30616"/>
    </ligand>
</feature>
<reference evidence="13 14" key="1">
    <citation type="submission" date="2023-06" db="EMBL/GenBank/DDBJ databases">
        <authorList>
            <person name="Feng G."/>
            <person name="Li J."/>
            <person name="Zhu H."/>
        </authorList>
    </citation>
    <scope>NUCLEOTIDE SEQUENCE [LARGE SCALE GENOMIC DNA]</scope>
    <source>
        <strain evidence="13 14">RHCJP20</strain>
    </source>
</reference>
<feature type="binding site" evidence="11">
    <location>
        <position position="211"/>
    </location>
    <ligand>
        <name>substrate</name>
    </ligand>
</feature>
<dbReference type="PIRSF" id="PIRSF000513">
    <property type="entry name" value="Thz_kinase"/>
    <property type="match status" value="1"/>
</dbReference>
<evidence type="ECO:0000256" key="2">
    <source>
        <dbReference type="ARBA" id="ARBA00001946"/>
    </source>
</evidence>
<keyword evidence="5 11" id="KW-0479">Metal-binding</keyword>
<name>A0ABT7TFU8_9MICO</name>
<gene>
    <name evidence="11 13" type="primary">thiM</name>
    <name evidence="13" type="ORF">QUG98_08315</name>
</gene>
<evidence type="ECO:0000256" key="11">
    <source>
        <dbReference type="HAMAP-Rule" id="MF_00228"/>
    </source>
</evidence>
<comment type="cofactor">
    <cofactor evidence="2 11">
        <name>Mg(2+)</name>
        <dbReference type="ChEBI" id="CHEBI:18420"/>
    </cofactor>
</comment>
<feature type="binding site" evidence="11">
    <location>
        <position position="61"/>
    </location>
    <ligand>
        <name>substrate</name>
    </ligand>
</feature>
<evidence type="ECO:0000256" key="10">
    <source>
        <dbReference type="ARBA" id="ARBA00022977"/>
    </source>
</evidence>
<dbReference type="CDD" id="cd01170">
    <property type="entry name" value="THZ_kinase"/>
    <property type="match status" value="1"/>
</dbReference>
<dbReference type="SUPFAM" id="SSF53613">
    <property type="entry name" value="Ribokinase-like"/>
    <property type="match status" value="1"/>
</dbReference>
<evidence type="ECO:0000256" key="12">
    <source>
        <dbReference type="SAM" id="MobiDB-lite"/>
    </source>
</evidence>
<evidence type="ECO:0000256" key="3">
    <source>
        <dbReference type="ARBA" id="ARBA00004868"/>
    </source>
</evidence>
<dbReference type="InterPro" id="IPR000417">
    <property type="entry name" value="Hyethyz_kinase"/>
</dbReference>
<dbReference type="InterPro" id="IPR029056">
    <property type="entry name" value="Ribokinase-like"/>
</dbReference>
<evidence type="ECO:0000256" key="6">
    <source>
        <dbReference type="ARBA" id="ARBA00022741"/>
    </source>
</evidence>
<accession>A0ABT7TFU8</accession>
<protein>
    <recommendedName>
        <fullName evidence="11">Hydroxyethylthiazole kinase</fullName>
        <ecNumber evidence="11">2.7.1.50</ecNumber>
    </recommendedName>
    <alternativeName>
        <fullName evidence="11">4-methyl-5-beta-hydroxyethylthiazole kinase</fullName>
        <shortName evidence="11">TH kinase</shortName>
        <shortName evidence="11">Thz kinase</shortName>
    </alternativeName>
</protein>
<keyword evidence="14" id="KW-1185">Reference proteome</keyword>
<dbReference type="NCBIfam" id="NF006830">
    <property type="entry name" value="PRK09355.1"/>
    <property type="match status" value="1"/>
</dbReference>
<dbReference type="Pfam" id="PF02110">
    <property type="entry name" value="HK"/>
    <property type="match status" value="1"/>
</dbReference>
<evidence type="ECO:0000256" key="9">
    <source>
        <dbReference type="ARBA" id="ARBA00022842"/>
    </source>
</evidence>
<comment type="function">
    <text evidence="11">Catalyzes the phosphorylation of the hydroxyl group of 4-methyl-5-beta-hydroxyethylthiazole (THZ).</text>
</comment>
<dbReference type="EC" id="2.7.1.50" evidence="11"/>
<sequence>MHTAAPVPGSAGTPSPDWAARTATLLEEVRARSPLVQCITNTVVQNVTANVLLALGASAAMVDVTSEAGPFARVADALLVNTGTPHPEPRAASVEAASAAVDAGTPWVLDPVAVGSLPVRTALAHELLALRPSVLRGNASEVLALLGAADGGRGVDSTARTDEAREAALRASDGRLVGAVAVSGPVDLLVAPGTGVVRVANGTPLLTRITGGGCALGAVVAAFAAVVPEDPGAAAVAGTVVHTVAAELAARDAGGPGTFQPLFLDRLAALTPEDVLRVARVTTDPVPPGAGSEPSSTGSEPPSTARPAAPAAVRR</sequence>
<dbReference type="RefSeq" id="WP_289470079.1">
    <property type="nucleotide sequence ID" value="NZ_JAUCMM010000004.1"/>
</dbReference>
<comment type="similarity">
    <text evidence="11">Belongs to the Thz kinase family.</text>
</comment>
<feature type="region of interest" description="Disordered" evidence="12">
    <location>
        <begin position="281"/>
        <end position="315"/>
    </location>
</feature>
<keyword evidence="7 11" id="KW-0418">Kinase</keyword>
<comment type="pathway">
    <text evidence="3 11">Cofactor biosynthesis; thiamine diphosphate biosynthesis; 4-methyl-5-(2-phosphoethyl)-thiazole from 5-(2-hydroxyethyl)-4-methylthiazole: step 1/1.</text>
</comment>
<keyword evidence="6 11" id="KW-0547">Nucleotide-binding</keyword>
<evidence type="ECO:0000256" key="4">
    <source>
        <dbReference type="ARBA" id="ARBA00022679"/>
    </source>
</evidence>
<keyword evidence="9 11" id="KW-0460">Magnesium</keyword>
<dbReference type="Proteomes" id="UP001235720">
    <property type="component" value="Unassembled WGS sequence"/>
</dbReference>
<dbReference type="EMBL" id="JAUCMM010000004">
    <property type="protein sequence ID" value="MDM7888457.1"/>
    <property type="molecule type" value="Genomic_DNA"/>
</dbReference>
<dbReference type="HAMAP" id="MF_00228">
    <property type="entry name" value="Thz_kinase"/>
    <property type="match status" value="1"/>
</dbReference>
<evidence type="ECO:0000313" key="14">
    <source>
        <dbReference type="Proteomes" id="UP001235720"/>
    </source>
</evidence>
<evidence type="ECO:0000256" key="5">
    <source>
        <dbReference type="ARBA" id="ARBA00022723"/>
    </source>
</evidence>
<dbReference type="Gene3D" id="3.40.1190.20">
    <property type="match status" value="1"/>
</dbReference>
<dbReference type="PRINTS" id="PR01099">
    <property type="entry name" value="HYETHTZKNASE"/>
</dbReference>
<dbReference type="GO" id="GO:0004417">
    <property type="term" value="F:hydroxyethylthiazole kinase activity"/>
    <property type="evidence" value="ECO:0007669"/>
    <property type="project" value="UniProtKB-EC"/>
</dbReference>
<evidence type="ECO:0000313" key="13">
    <source>
        <dbReference type="EMBL" id="MDM7888457.1"/>
    </source>
</evidence>
<organism evidence="13 14">
    <name type="scientific">Curtobacterium subtropicum</name>
    <dbReference type="NCBI Taxonomy" id="3055138"/>
    <lineage>
        <taxon>Bacteria</taxon>
        <taxon>Bacillati</taxon>
        <taxon>Actinomycetota</taxon>
        <taxon>Actinomycetes</taxon>
        <taxon>Micrococcales</taxon>
        <taxon>Microbacteriaceae</taxon>
        <taxon>Curtobacterium</taxon>
    </lineage>
</organism>
<evidence type="ECO:0000256" key="7">
    <source>
        <dbReference type="ARBA" id="ARBA00022777"/>
    </source>
</evidence>
<comment type="caution">
    <text evidence="13">The sequence shown here is derived from an EMBL/GenBank/DDBJ whole genome shotgun (WGS) entry which is preliminary data.</text>
</comment>
<evidence type="ECO:0000256" key="1">
    <source>
        <dbReference type="ARBA" id="ARBA00001771"/>
    </source>
</evidence>
<comment type="catalytic activity">
    <reaction evidence="1 11">
        <text>5-(2-hydroxyethyl)-4-methylthiazole + ATP = 4-methyl-5-(2-phosphooxyethyl)-thiazole + ADP + H(+)</text>
        <dbReference type="Rhea" id="RHEA:24212"/>
        <dbReference type="ChEBI" id="CHEBI:15378"/>
        <dbReference type="ChEBI" id="CHEBI:17957"/>
        <dbReference type="ChEBI" id="CHEBI:30616"/>
        <dbReference type="ChEBI" id="CHEBI:58296"/>
        <dbReference type="ChEBI" id="CHEBI:456216"/>
        <dbReference type="EC" id="2.7.1.50"/>
    </reaction>
</comment>
<feature type="binding site" evidence="11">
    <location>
        <position position="136"/>
    </location>
    <ligand>
        <name>ATP</name>
        <dbReference type="ChEBI" id="CHEBI:30616"/>
    </ligand>
</feature>
<evidence type="ECO:0000256" key="8">
    <source>
        <dbReference type="ARBA" id="ARBA00022840"/>
    </source>
</evidence>
<feature type="compositionally biased region" description="Low complexity" evidence="12">
    <location>
        <begin position="289"/>
        <end position="315"/>
    </location>
</feature>
<keyword evidence="4 11" id="KW-0808">Transferase</keyword>
<proteinExistence type="inferred from homology"/>
<keyword evidence="8 11" id="KW-0067">ATP-binding</keyword>